<evidence type="ECO:0000313" key="2">
    <source>
        <dbReference type="EMBL" id="ARN19019.1"/>
    </source>
</evidence>
<evidence type="ECO:0000256" key="1">
    <source>
        <dbReference type="SAM" id="MobiDB-lite"/>
    </source>
</evidence>
<sequence>MTEPFRPLDHVYVLKLNQAHPGRPGPSGRLEHVGSGRRHDFHDGASLLECIAREEARAAQDAEAAALVRPIPEVPDEQLR</sequence>
<dbReference type="Proteomes" id="UP000193427">
    <property type="component" value="Chromosome"/>
</dbReference>
<dbReference type="RefSeq" id="WP_085749255.1">
    <property type="nucleotide sequence ID" value="NZ_BSPR01000002.1"/>
</dbReference>
<organism evidence="2 3">
    <name type="scientific">Piscinibacter gummiphilus</name>
    <dbReference type="NCBI Taxonomy" id="946333"/>
    <lineage>
        <taxon>Bacteria</taxon>
        <taxon>Pseudomonadati</taxon>
        <taxon>Pseudomonadota</taxon>
        <taxon>Betaproteobacteria</taxon>
        <taxon>Burkholderiales</taxon>
        <taxon>Sphaerotilaceae</taxon>
        <taxon>Piscinibacter</taxon>
    </lineage>
</organism>
<dbReference type="OrthoDB" id="8912658at2"/>
<evidence type="ECO:0000313" key="3">
    <source>
        <dbReference type="Proteomes" id="UP000193427"/>
    </source>
</evidence>
<feature type="compositionally biased region" description="Basic and acidic residues" evidence="1">
    <location>
        <begin position="29"/>
        <end position="38"/>
    </location>
</feature>
<feature type="region of interest" description="Disordered" evidence="1">
    <location>
        <begin position="17"/>
        <end position="38"/>
    </location>
</feature>
<dbReference type="STRING" id="946333.A4W93_03285"/>
<keyword evidence="3" id="KW-1185">Reference proteome</keyword>
<reference evidence="2 3" key="1">
    <citation type="submission" date="2016-04" db="EMBL/GenBank/DDBJ databases">
        <title>Complete genome sequence of natural rubber-degrading, novel Gram-negative bacterium, Rhizobacter gummiphilus strain NS21.</title>
        <authorList>
            <person name="Tabata M."/>
            <person name="Kasai D."/>
            <person name="Fukuda M."/>
        </authorList>
    </citation>
    <scope>NUCLEOTIDE SEQUENCE [LARGE SCALE GENOMIC DNA]</scope>
    <source>
        <strain evidence="2 3">NS21</strain>
    </source>
</reference>
<accession>A0A1W6L3Y2</accession>
<dbReference type="EMBL" id="CP015118">
    <property type="protein sequence ID" value="ARN19019.1"/>
    <property type="molecule type" value="Genomic_DNA"/>
</dbReference>
<gene>
    <name evidence="2" type="ORF">A4W93_03285</name>
</gene>
<protein>
    <submittedName>
        <fullName evidence="2">Uncharacterized protein</fullName>
    </submittedName>
</protein>
<dbReference type="KEGG" id="rgu:A4W93_03285"/>
<name>A0A1W6L3Y2_9BURK</name>
<dbReference type="AlphaFoldDB" id="A0A1W6L3Y2"/>
<proteinExistence type="predicted"/>